<dbReference type="InterPro" id="IPR009057">
    <property type="entry name" value="Homeodomain-like_sf"/>
</dbReference>
<accession>A0ABD7V551</accession>
<evidence type="ECO:0000313" key="9">
    <source>
        <dbReference type="Proteomes" id="UP000360750"/>
    </source>
</evidence>
<dbReference type="PANTHER" id="PTHR30055:SF234">
    <property type="entry name" value="HTH-TYPE TRANSCRIPTIONAL REGULATOR BETI"/>
    <property type="match status" value="1"/>
</dbReference>
<evidence type="ECO:0000256" key="6">
    <source>
        <dbReference type="SAM" id="MobiDB-lite"/>
    </source>
</evidence>
<evidence type="ECO:0000256" key="2">
    <source>
        <dbReference type="ARBA" id="ARBA00023015"/>
    </source>
</evidence>
<feature type="region of interest" description="Disordered" evidence="6">
    <location>
        <begin position="1"/>
        <end position="32"/>
    </location>
</feature>
<dbReference type="Proteomes" id="UP000360750">
    <property type="component" value="Unassembled WGS sequence"/>
</dbReference>
<feature type="domain" description="HTH tetR-type" evidence="7">
    <location>
        <begin position="32"/>
        <end position="92"/>
    </location>
</feature>
<gene>
    <name evidence="8" type="primary">tetR_3</name>
    <name evidence="8" type="ORF">NCTC8139_02656</name>
</gene>
<dbReference type="SUPFAM" id="SSF48498">
    <property type="entry name" value="Tetracyclin repressor-like, C-terminal domain"/>
    <property type="match status" value="1"/>
</dbReference>
<keyword evidence="1" id="KW-0678">Repressor</keyword>
<dbReference type="Pfam" id="PF00440">
    <property type="entry name" value="TetR_N"/>
    <property type="match status" value="1"/>
</dbReference>
<dbReference type="AlphaFoldDB" id="A0ABD7V551"/>
<feature type="compositionally biased region" description="Polar residues" evidence="6">
    <location>
        <begin position="1"/>
        <end position="12"/>
    </location>
</feature>
<dbReference type="PROSITE" id="PS50977">
    <property type="entry name" value="HTH_TETR_2"/>
    <property type="match status" value="1"/>
</dbReference>
<evidence type="ECO:0000256" key="4">
    <source>
        <dbReference type="ARBA" id="ARBA00023163"/>
    </source>
</evidence>
<sequence length="242" mass="26396">MEGVTRSSSTPDRASGAAPGSSSGGRTGRPPVTSRAQILAAARAIIDEHGWEKLTIRRLASELGVGPTTLYHHVRDKDDLLIQLLNDHADATVRTPLPEAPRDRIVQAALVIHDSLSSWPWAAEILTTDGFLGRLGESSLEMVEAIVGAAVDHGCTTEQAVVVFRSIWYFTVGEILVRAHSDPRRPAEPELLQGFLSTANPERFPRLAEIGQDWPVISARDTYPWALEAFVDGLLAHARDER</sequence>
<comment type="caution">
    <text evidence="8">The sequence shown here is derived from an EMBL/GenBank/DDBJ whole genome shotgun (WGS) entry which is preliminary data.</text>
</comment>
<dbReference type="Pfam" id="PF02909">
    <property type="entry name" value="TetR_C_1"/>
    <property type="match status" value="1"/>
</dbReference>
<dbReference type="GeneID" id="60750649"/>
<protein>
    <submittedName>
        <fullName evidence="8">Tetracycline repressor protein class E</fullName>
    </submittedName>
</protein>
<evidence type="ECO:0000256" key="1">
    <source>
        <dbReference type="ARBA" id="ARBA00022491"/>
    </source>
</evidence>
<dbReference type="InterPro" id="IPR004111">
    <property type="entry name" value="Repressor_TetR_C"/>
</dbReference>
<evidence type="ECO:0000259" key="7">
    <source>
        <dbReference type="PROSITE" id="PS50977"/>
    </source>
</evidence>
<proteinExistence type="predicted"/>
<dbReference type="InterPro" id="IPR003012">
    <property type="entry name" value="Tet_transcr_reg_TetR"/>
</dbReference>
<evidence type="ECO:0000256" key="3">
    <source>
        <dbReference type="ARBA" id="ARBA00023125"/>
    </source>
</evidence>
<name>A0ABD7V551_9ACTN</name>
<feature type="DNA-binding region" description="H-T-H motif" evidence="5">
    <location>
        <begin position="55"/>
        <end position="74"/>
    </location>
</feature>
<dbReference type="PRINTS" id="PR00455">
    <property type="entry name" value="HTHTETR"/>
</dbReference>
<dbReference type="SUPFAM" id="SSF46689">
    <property type="entry name" value="Homeodomain-like"/>
    <property type="match status" value="1"/>
</dbReference>
<dbReference type="RefSeq" id="WP_083900254.1">
    <property type="nucleotide sequence ID" value="NZ_CAACYD010000007.1"/>
</dbReference>
<keyword evidence="2" id="KW-0805">Transcription regulation</keyword>
<organism evidence="8 9">
    <name type="scientific">Gordonia paraffinivorans</name>
    <dbReference type="NCBI Taxonomy" id="175628"/>
    <lineage>
        <taxon>Bacteria</taxon>
        <taxon>Bacillati</taxon>
        <taxon>Actinomycetota</taxon>
        <taxon>Actinomycetes</taxon>
        <taxon>Mycobacteriales</taxon>
        <taxon>Gordoniaceae</taxon>
        <taxon>Gordonia</taxon>
    </lineage>
</organism>
<keyword evidence="4" id="KW-0804">Transcription</keyword>
<dbReference type="GO" id="GO:0006355">
    <property type="term" value="P:regulation of DNA-templated transcription"/>
    <property type="evidence" value="ECO:0007669"/>
    <property type="project" value="UniProtKB-ARBA"/>
</dbReference>
<dbReference type="Gene3D" id="1.10.357.10">
    <property type="entry name" value="Tetracycline Repressor, domain 2"/>
    <property type="match status" value="1"/>
</dbReference>
<keyword evidence="3 5" id="KW-0238">DNA-binding</keyword>
<dbReference type="PANTHER" id="PTHR30055">
    <property type="entry name" value="HTH-TYPE TRANSCRIPTIONAL REGULATOR RUTR"/>
    <property type="match status" value="1"/>
</dbReference>
<dbReference type="GO" id="GO:0003677">
    <property type="term" value="F:DNA binding"/>
    <property type="evidence" value="ECO:0007669"/>
    <property type="project" value="UniProtKB-UniRule"/>
</dbReference>
<dbReference type="InterPro" id="IPR001647">
    <property type="entry name" value="HTH_TetR"/>
</dbReference>
<dbReference type="InterPro" id="IPR036271">
    <property type="entry name" value="Tet_transcr_reg_TetR-rel_C_sf"/>
</dbReference>
<evidence type="ECO:0000313" key="8">
    <source>
        <dbReference type="EMBL" id="VFA89096.1"/>
    </source>
</evidence>
<dbReference type="InterPro" id="IPR050109">
    <property type="entry name" value="HTH-type_TetR-like_transc_reg"/>
</dbReference>
<evidence type="ECO:0000256" key="5">
    <source>
        <dbReference type="PROSITE-ProRule" id="PRU00335"/>
    </source>
</evidence>
<reference evidence="8 9" key="1">
    <citation type="submission" date="2019-02" db="EMBL/GenBank/DDBJ databases">
        <authorList>
            <consortium name="Pathogen Informatics"/>
        </authorList>
    </citation>
    <scope>NUCLEOTIDE SEQUENCE [LARGE SCALE GENOMIC DNA]</scope>
    <source>
        <strain evidence="8 9">3012STDY6756503</strain>
    </source>
</reference>
<dbReference type="PRINTS" id="PR00400">
    <property type="entry name" value="TETREPRESSOR"/>
</dbReference>
<dbReference type="EMBL" id="CAACYD010000007">
    <property type="protein sequence ID" value="VFA89096.1"/>
    <property type="molecule type" value="Genomic_DNA"/>
</dbReference>